<feature type="transmembrane region" description="Helical" evidence="1">
    <location>
        <begin position="20"/>
        <end position="44"/>
    </location>
</feature>
<keyword evidence="1" id="KW-0472">Membrane</keyword>
<dbReference type="EMBL" id="FR839631">
    <property type="protein sequence ID" value="SCV12441.1"/>
    <property type="molecule type" value="Genomic_DNA"/>
</dbReference>
<protein>
    <submittedName>
        <fullName evidence="2">Uncharacterized protein</fullName>
    </submittedName>
</protein>
<evidence type="ECO:0000313" key="2">
    <source>
        <dbReference type="EMBL" id="SCV12441.1"/>
    </source>
</evidence>
<reference evidence="2 3" key="2">
    <citation type="journal article" date="2016" name="FEMS Yeast Res.">
        <title>Curation of the genome annotation of Pichia pastoris (Komagataella phaffii) CBS7435 from gene level to protein function.</title>
        <authorList>
            <person name="Valli M."/>
            <person name="Tatto N.E."/>
            <person name="Peymann A."/>
            <person name="Gruber C."/>
            <person name="Landes N."/>
            <person name="Ekker H."/>
            <person name="Thallinger G.G."/>
            <person name="Mattanovich D."/>
            <person name="Gasser B."/>
            <person name="Graf A.B."/>
        </authorList>
    </citation>
    <scope>GENOME REANNOTATION</scope>
    <source>
        <strain evidence="2 3">ATCC 76273 / CBS 7435 / CECT 11047 / NRRL Y-11430 / Wegner 21-1</strain>
    </source>
</reference>
<keyword evidence="1" id="KW-0812">Transmembrane</keyword>
<gene>
    <name evidence="2" type="ordered locus">PP7435_Chr4-2137</name>
</gene>
<name>A0A1G4KR18_KOMPC</name>
<organism evidence="2 3">
    <name type="scientific">Komagataella phaffii (strain ATCC 76273 / CBS 7435 / CECT 11047 / NRRL Y-11430 / Wegner 21-1)</name>
    <name type="common">Yeast</name>
    <name type="synonym">Pichia pastoris</name>
    <dbReference type="NCBI Taxonomy" id="981350"/>
    <lineage>
        <taxon>Eukaryota</taxon>
        <taxon>Fungi</taxon>
        <taxon>Dikarya</taxon>
        <taxon>Ascomycota</taxon>
        <taxon>Saccharomycotina</taxon>
        <taxon>Pichiomycetes</taxon>
        <taxon>Pichiales</taxon>
        <taxon>Pichiaceae</taxon>
        <taxon>Komagataella</taxon>
    </lineage>
</organism>
<keyword evidence="3" id="KW-1185">Reference proteome</keyword>
<proteinExistence type="predicted"/>
<dbReference type="Proteomes" id="UP000006853">
    <property type="component" value="Chromosome 4"/>
</dbReference>
<reference evidence="2 3" key="1">
    <citation type="journal article" date="2011" name="J. Biotechnol.">
        <title>High-quality genome sequence of Pichia pastoris CBS7435.</title>
        <authorList>
            <person name="Kuberl A."/>
            <person name="Schneider J."/>
            <person name="Thallinger G.G."/>
            <person name="Anderl I."/>
            <person name="Wibberg D."/>
            <person name="Hajek T."/>
            <person name="Jaenicke S."/>
            <person name="Brinkrolf K."/>
            <person name="Goesmann A."/>
            <person name="Szczepanowski R."/>
            <person name="Puhler A."/>
            <person name="Schwab H."/>
            <person name="Glieder A."/>
            <person name="Pichler H."/>
        </authorList>
    </citation>
    <scope>NUCLEOTIDE SEQUENCE [LARGE SCALE GENOMIC DNA]</scope>
    <source>
        <strain evidence="3">ATCC 76273 / CBS 7435 / CECT 11047 / NRRL Y-11430 / Wegner 21-1</strain>
    </source>
</reference>
<evidence type="ECO:0000256" key="1">
    <source>
        <dbReference type="SAM" id="Phobius"/>
    </source>
</evidence>
<keyword evidence="1" id="KW-1133">Transmembrane helix</keyword>
<accession>A0A1G4KR18</accession>
<dbReference type="AlphaFoldDB" id="A0A1G4KR18"/>
<sequence>MNQSGFLEEANLSPTFLNLWIYSTSFSASLTGVSMSFVLVLYAYSKGPVLLIRYLLDLHAEARFVTWPSVTK</sequence>
<evidence type="ECO:0000313" key="3">
    <source>
        <dbReference type="Proteomes" id="UP000006853"/>
    </source>
</evidence>